<feature type="transmembrane region" description="Helical" evidence="1">
    <location>
        <begin position="64"/>
        <end position="88"/>
    </location>
</feature>
<keyword evidence="1" id="KW-0812">Transmembrane</keyword>
<organism evidence="2 3">
    <name type="scientific">Streptomyces europaeiscabiei</name>
    <dbReference type="NCBI Taxonomy" id="146819"/>
    <lineage>
        <taxon>Bacteria</taxon>
        <taxon>Bacillati</taxon>
        <taxon>Actinomycetota</taxon>
        <taxon>Actinomycetes</taxon>
        <taxon>Kitasatosporales</taxon>
        <taxon>Streptomycetaceae</taxon>
        <taxon>Streptomyces</taxon>
    </lineage>
</organism>
<dbReference type="EMBL" id="JARAWN010000244">
    <property type="protein sequence ID" value="MDX3133939.1"/>
    <property type="molecule type" value="Genomic_DNA"/>
</dbReference>
<feature type="transmembrane region" description="Helical" evidence="1">
    <location>
        <begin position="30"/>
        <end position="52"/>
    </location>
</feature>
<evidence type="ECO:0000313" key="2">
    <source>
        <dbReference type="EMBL" id="MDX3133939.1"/>
    </source>
</evidence>
<keyword evidence="1" id="KW-0472">Membrane</keyword>
<sequence length="101" mass="10401">MTFTTPPRGSTMYLAADSQLDSMFDRTETLLTNAGTMVAVIALLILGIRMLMSMKRGDGMREAFQGFGMIALAALIIGGASGLAGVLIEIGGEIGGDTNGG</sequence>
<dbReference type="RefSeq" id="WP_225617379.1">
    <property type="nucleotide sequence ID" value="NZ_JARAWN010000244.1"/>
</dbReference>
<protein>
    <submittedName>
        <fullName evidence="2">TrbC/VirB2 family protein</fullName>
    </submittedName>
</protein>
<reference evidence="2" key="1">
    <citation type="journal article" date="2023" name="Microb. Genom.">
        <title>Mesoterricola silvestris gen. nov., sp. nov., Mesoterricola sediminis sp. nov., Geothrix oryzae sp. nov., Geothrix edaphica sp. nov., Geothrix rubra sp. nov., and Geothrix limicola sp. nov., six novel members of Acidobacteriota isolated from soils.</title>
        <authorList>
            <person name="Weisberg A.J."/>
            <person name="Pearce E."/>
            <person name="Kramer C.G."/>
            <person name="Chang J.H."/>
            <person name="Clarke C.R."/>
        </authorList>
    </citation>
    <scope>NUCLEOTIDE SEQUENCE</scope>
    <source>
        <strain evidence="2">ND06-05F</strain>
    </source>
</reference>
<gene>
    <name evidence="2" type="ORF">PV367_30085</name>
</gene>
<proteinExistence type="predicted"/>
<accession>A0AAJ2PUI8</accession>
<dbReference type="Pfam" id="PF04956">
    <property type="entry name" value="TrbC"/>
    <property type="match status" value="1"/>
</dbReference>
<evidence type="ECO:0000313" key="3">
    <source>
        <dbReference type="Proteomes" id="UP001273589"/>
    </source>
</evidence>
<dbReference type="Proteomes" id="UP001273589">
    <property type="component" value="Unassembled WGS sequence"/>
</dbReference>
<name>A0AAJ2PUI8_9ACTN</name>
<evidence type="ECO:0000256" key="1">
    <source>
        <dbReference type="SAM" id="Phobius"/>
    </source>
</evidence>
<keyword evidence="1" id="KW-1133">Transmembrane helix</keyword>
<dbReference type="AlphaFoldDB" id="A0AAJ2PUI8"/>
<comment type="caution">
    <text evidence="2">The sequence shown here is derived from an EMBL/GenBank/DDBJ whole genome shotgun (WGS) entry which is preliminary data.</text>
</comment>
<dbReference type="InterPro" id="IPR007039">
    <property type="entry name" value="TrbC/VirB2"/>
</dbReference>